<evidence type="ECO:0000256" key="2">
    <source>
        <dbReference type="ARBA" id="ARBA00004776"/>
    </source>
</evidence>
<dbReference type="CDD" id="cd14844">
    <property type="entry name" value="Zn-DD-carboxypeptidase_like"/>
    <property type="match status" value="1"/>
</dbReference>
<evidence type="ECO:0000256" key="1">
    <source>
        <dbReference type="ARBA" id="ARBA00001947"/>
    </source>
</evidence>
<keyword evidence="7" id="KW-0862">Zinc</keyword>
<keyword evidence="3" id="KW-0645">Protease</keyword>
<keyword evidence="8" id="KW-0482">Metalloprotease</keyword>
<protein>
    <recommendedName>
        <fullName evidence="11">Murein endopeptidase K</fullName>
    </recommendedName>
</protein>
<comment type="similarity">
    <text evidence="10">Belongs to the peptidase M15 family.</text>
</comment>
<organism evidence="12 13">
    <name type="scientific">Phenylobacterium soli</name>
    <dbReference type="NCBI Taxonomy" id="2170551"/>
    <lineage>
        <taxon>Bacteria</taxon>
        <taxon>Pseudomonadati</taxon>
        <taxon>Pseudomonadota</taxon>
        <taxon>Alphaproteobacteria</taxon>
        <taxon>Caulobacterales</taxon>
        <taxon>Caulobacteraceae</taxon>
        <taxon>Phenylobacterium</taxon>
    </lineage>
</organism>
<name>A0A328AHN6_9CAUL</name>
<evidence type="ECO:0000256" key="9">
    <source>
        <dbReference type="ARBA" id="ARBA00023316"/>
    </source>
</evidence>
<evidence type="ECO:0000256" key="10">
    <source>
        <dbReference type="ARBA" id="ARBA00093448"/>
    </source>
</evidence>
<dbReference type="InterPro" id="IPR009045">
    <property type="entry name" value="Zn_M74/Hedgehog-like"/>
</dbReference>
<evidence type="ECO:0000256" key="11">
    <source>
        <dbReference type="ARBA" id="ARBA00093666"/>
    </source>
</evidence>
<evidence type="ECO:0000256" key="5">
    <source>
        <dbReference type="ARBA" id="ARBA00022729"/>
    </source>
</evidence>
<keyword evidence="5" id="KW-0732">Signal</keyword>
<dbReference type="GO" id="GO:0006508">
    <property type="term" value="P:proteolysis"/>
    <property type="evidence" value="ECO:0007669"/>
    <property type="project" value="UniProtKB-KW"/>
</dbReference>
<comment type="cofactor">
    <cofactor evidence="1">
        <name>Zn(2+)</name>
        <dbReference type="ChEBI" id="CHEBI:29105"/>
    </cofactor>
</comment>
<reference evidence="13" key="1">
    <citation type="submission" date="2018-05" db="EMBL/GenBank/DDBJ databases">
        <authorList>
            <person name="Li X."/>
        </authorList>
    </citation>
    <scope>NUCLEOTIDE SEQUENCE [LARGE SCALE GENOMIC DNA]</scope>
    <source>
        <strain evidence="13">LX32</strain>
    </source>
</reference>
<dbReference type="InterPro" id="IPR010275">
    <property type="entry name" value="MepK"/>
</dbReference>
<evidence type="ECO:0000256" key="8">
    <source>
        <dbReference type="ARBA" id="ARBA00023049"/>
    </source>
</evidence>
<keyword evidence="6" id="KW-0378">Hydrolase</keyword>
<dbReference type="EMBL" id="QFYQ01000001">
    <property type="protein sequence ID" value="RAK54025.1"/>
    <property type="molecule type" value="Genomic_DNA"/>
</dbReference>
<accession>A0A328AHN6</accession>
<evidence type="ECO:0000256" key="4">
    <source>
        <dbReference type="ARBA" id="ARBA00022723"/>
    </source>
</evidence>
<dbReference type="RefSeq" id="WP_111527776.1">
    <property type="nucleotide sequence ID" value="NZ_JBHRSG010000002.1"/>
</dbReference>
<dbReference type="GO" id="GO:0008237">
    <property type="term" value="F:metallopeptidase activity"/>
    <property type="evidence" value="ECO:0007669"/>
    <property type="project" value="UniProtKB-KW"/>
</dbReference>
<dbReference type="AlphaFoldDB" id="A0A328AHN6"/>
<dbReference type="PROSITE" id="PS51318">
    <property type="entry name" value="TAT"/>
    <property type="match status" value="1"/>
</dbReference>
<dbReference type="PANTHER" id="PTHR37425">
    <property type="match status" value="1"/>
</dbReference>
<sequence>MQSHRRDLLKGALGLAGGLAGGFAGATMFGGAARAAAVEPRSLSLLNLHTGEKLKATYFEGGEYLPDALEAMNRLLRDFRTGDVHPIAPNLLDLVNTLQGRLDTTQTVHVISGYRSPHTNALLHERSNGVATKSLHMQGLAMDIRIPGVELADLRNAALGLQRGGVGYYPSSDFVHVDVGRVRRW</sequence>
<evidence type="ECO:0000256" key="3">
    <source>
        <dbReference type="ARBA" id="ARBA00022670"/>
    </source>
</evidence>
<dbReference type="OrthoDB" id="9782994at2"/>
<dbReference type="Proteomes" id="UP000249254">
    <property type="component" value="Unassembled WGS sequence"/>
</dbReference>
<dbReference type="GO" id="GO:0046872">
    <property type="term" value="F:metal ion binding"/>
    <property type="evidence" value="ECO:0007669"/>
    <property type="project" value="UniProtKB-KW"/>
</dbReference>
<proteinExistence type="inferred from homology"/>
<evidence type="ECO:0000256" key="7">
    <source>
        <dbReference type="ARBA" id="ARBA00022833"/>
    </source>
</evidence>
<evidence type="ECO:0000256" key="6">
    <source>
        <dbReference type="ARBA" id="ARBA00022801"/>
    </source>
</evidence>
<keyword evidence="4" id="KW-0479">Metal-binding</keyword>
<dbReference type="GO" id="GO:0071555">
    <property type="term" value="P:cell wall organization"/>
    <property type="evidence" value="ECO:0007669"/>
    <property type="project" value="UniProtKB-KW"/>
</dbReference>
<evidence type="ECO:0000313" key="13">
    <source>
        <dbReference type="Proteomes" id="UP000249254"/>
    </source>
</evidence>
<dbReference type="SUPFAM" id="SSF55166">
    <property type="entry name" value="Hedgehog/DD-peptidase"/>
    <property type="match status" value="1"/>
</dbReference>
<comment type="caution">
    <text evidence="12">The sequence shown here is derived from an EMBL/GenBank/DDBJ whole genome shotgun (WGS) entry which is preliminary data.</text>
</comment>
<dbReference type="PANTHER" id="PTHR37425:SF1">
    <property type="entry name" value="OUTER MEMBRANE PROTEIN"/>
    <property type="match status" value="1"/>
</dbReference>
<dbReference type="Pfam" id="PF05951">
    <property type="entry name" value="Peptidase_M15_2"/>
    <property type="match status" value="1"/>
</dbReference>
<gene>
    <name evidence="12" type="ORF">DJ017_05545</name>
</gene>
<keyword evidence="9" id="KW-0961">Cell wall biogenesis/degradation</keyword>
<dbReference type="InterPro" id="IPR006311">
    <property type="entry name" value="TAT_signal"/>
</dbReference>
<evidence type="ECO:0000313" key="12">
    <source>
        <dbReference type="EMBL" id="RAK54025.1"/>
    </source>
</evidence>
<keyword evidence="13" id="KW-1185">Reference proteome</keyword>
<comment type="pathway">
    <text evidence="2">Cell wall biogenesis; cell wall polysaccharide biosynthesis.</text>
</comment>
<dbReference type="Gene3D" id="3.30.1380.10">
    <property type="match status" value="1"/>
</dbReference>